<dbReference type="NCBIfam" id="TIGR01730">
    <property type="entry name" value="RND_mfp"/>
    <property type="match status" value="1"/>
</dbReference>
<dbReference type="Gene3D" id="2.40.420.20">
    <property type="match status" value="1"/>
</dbReference>
<dbReference type="Pfam" id="PF25967">
    <property type="entry name" value="RND-MFP_C"/>
    <property type="match status" value="1"/>
</dbReference>
<dbReference type="EMBL" id="BSDI01000001">
    <property type="protein sequence ID" value="GLH94997.1"/>
    <property type="molecule type" value="Genomic_DNA"/>
</dbReference>
<feature type="compositionally biased region" description="Low complexity" evidence="5">
    <location>
        <begin position="332"/>
        <end position="341"/>
    </location>
</feature>
<evidence type="ECO:0000313" key="8">
    <source>
        <dbReference type="EMBL" id="GLH94997.1"/>
    </source>
</evidence>
<evidence type="ECO:0000256" key="2">
    <source>
        <dbReference type="ARBA" id="ARBA00009477"/>
    </source>
</evidence>
<evidence type="ECO:0000259" key="6">
    <source>
        <dbReference type="Pfam" id="PF25967"/>
    </source>
</evidence>
<comment type="caution">
    <text evidence="8">The sequence shown here is derived from an EMBL/GenBank/DDBJ whole genome shotgun (WGS) entry which is preliminary data.</text>
</comment>
<feature type="coiled-coil region" evidence="4">
    <location>
        <begin position="99"/>
        <end position="136"/>
    </location>
</feature>
<feature type="domain" description="Multidrug resistance protein MdtA-like C-terminal permuted SH3" evidence="6">
    <location>
        <begin position="275"/>
        <end position="330"/>
    </location>
</feature>
<dbReference type="Gene3D" id="2.40.50.100">
    <property type="match status" value="1"/>
</dbReference>
<dbReference type="Gene3D" id="1.10.287.470">
    <property type="entry name" value="Helix hairpin bin"/>
    <property type="match status" value="1"/>
</dbReference>
<dbReference type="Gene3D" id="2.40.30.170">
    <property type="match status" value="1"/>
</dbReference>
<evidence type="ECO:0000256" key="1">
    <source>
        <dbReference type="ARBA" id="ARBA00004196"/>
    </source>
</evidence>
<dbReference type="Proteomes" id="UP001144280">
    <property type="component" value="Unassembled WGS sequence"/>
</dbReference>
<feature type="region of interest" description="Disordered" evidence="5">
    <location>
        <begin position="332"/>
        <end position="371"/>
    </location>
</feature>
<dbReference type="InterPro" id="IPR006143">
    <property type="entry name" value="RND_pump_MFP"/>
</dbReference>
<comment type="subcellular location">
    <subcellularLocation>
        <location evidence="1">Cell envelope</location>
    </subcellularLocation>
</comment>
<reference evidence="8" key="1">
    <citation type="submission" date="2022-12" db="EMBL/GenBank/DDBJ databases">
        <title>New Phytohabitans aurantiacus sp. RD004123 nov., an actinomycete isolated from soil.</title>
        <authorList>
            <person name="Triningsih D.W."/>
            <person name="Harunari E."/>
            <person name="Igarashi Y."/>
        </authorList>
    </citation>
    <scope>NUCLEOTIDE SEQUENCE</scope>
    <source>
        <strain evidence="8">RD004123</strain>
    </source>
</reference>
<proteinExistence type="inferred from homology"/>
<dbReference type="InterPro" id="IPR058636">
    <property type="entry name" value="Beta-barrel_YknX"/>
</dbReference>
<organism evidence="8 9">
    <name type="scientific">Phytohabitans aurantiacus</name>
    <dbReference type="NCBI Taxonomy" id="3016789"/>
    <lineage>
        <taxon>Bacteria</taxon>
        <taxon>Bacillati</taxon>
        <taxon>Actinomycetota</taxon>
        <taxon>Actinomycetes</taxon>
        <taxon>Micromonosporales</taxon>
        <taxon>Micromonosporaceae</taxon>
    </lineage>
</organism>
<dbReference type="PANTHER" id="PTHR32347">
    <property type="entry name" value="EFFLUX SYSTEM COMPONENT YKNX-RELATED"/>
    <property type="match status" value="1"/>
</dbReference>
<evidence type="ECO:0000256" key="4">
    <source>
        <dbReference type="SAM" id="Coils"/>
    </source>
</evidence>
<protein>
    <submittedName>
        <fullName evidence="8">RND transporter</fullName>
    </submittedName>
</protein>
<dbReference type="InterPro" id="IPR058627">
    <property type="entry name" value="MdtA-like_C"/>
</dbReference>
<evidence type="ECO:0000259" key="7">
    <source>
        <dbReference type="Pfam" id="PF25990"/>
    </source>
</evidence>
<evidence type="ECO:0000313" key="9">
    <source>
        <dbReference type="Proteomes" id="UP001144280"/>
    </source>
</evidence>
<dbReference type="SUPFAM" id="SSF111369">
    <property type="entry name" value="HlyD-like secretion proteins"/>
    <property type="match status" value="1"/>
</dbReference>
<name>A0ABQ5QLD3_9ACTN</name>
<sequence length="371" mass="36835">MRLPRAVFVNTGLAVVIAGGAVWAYTSFSTAEAAESTTGSTRTVSVQQGTVTSTVTASGSVQSASTATATFGTSGTVTEIKVKVGATVKKGAVLAIVDDTAAQRNLDSAKAELEAAEDALDRAEEADSDTSDAEAQVTQAELAVEEAEDGVAGTVLKAPMAGTVTAVNGTVGSSATSSQDSDGFVEIADLTKLEVSASVAEADATKLKSGQAATVTWNALPDATATAKVSSIDPNATTENNVVTYGVLFSLQDVPDNVKAGQSVEVSVTVGQVENAVYVNSAALTSVGNRHTVTVLENGQQVARTVEIGLEGDQATEIKSGLTVGERVVVRTSSTTSTSGNAPGGGFPGGGLAPGGGFSGPGGGGRTGGGR</sequence>
<keyword evidence="3 4" id="KW-0175">Coiled coil</keyword>
<keyword evidence="9" id="KW-1185">Reference proteome</keyword>
<evidence type="ECO:0000256" key="3">
    <source>
        <dbReference type="ARBA" id="ARBA00023054"/>
    </source>
</evidence>
<dbReference type="PANTHER" id="PTHR32347:SF23">
    <property type="entry name" value="BLL5650 PROTEIN"/>
    <property type="match status" value="1"/>
</dbReference>
<dbReference type="RefSeq" id="WP_281891848.1">
    <property type="nucleotide sequence ID" value="NZ_BSDI01000001.1"/>
</dbReference>
<dbReference type="InterPro" id="IPR050465">
    <property type="entry name" value="UPF0194_transport"/>
</dbReference>
<feature type="compositionally biased region" description="Gly residues" evidence="5">
    <location>
        <begin position="342"/>
        <end position="371"/>
    </location>
</feature>
<feature type="domain" description="YknX-like beta-barrel" evidence="7">
    <location>
        <begin position="193"/>
        <end position="268"/>
    </location>
</feature>
<accession>A0ABQ5QLD3</accession>
<evidence type="ECO:0000256" key="5">
    <source>
        <dbReference type="SAM" id="MobiDB-lite"/>
    </source>
</evidence>
<comment type="similarity">
    <text evidence="2">Belongs to the membrane fusion protein (MFP) (TC 8.A.1) family.</text>
</comment>
<dbReference type="Pfam" id="PF25990">
    <property type="entry name" value="Beta-barrel_YknX"/>
    <property type="match status" value="1"/>
</dbReference>
<gene>
    <name evidence="8" type="ORF">Pa4123_02690</name>
</gene>